<dbReference type="EMBL" id="BLXT01002667">
    <property type="protein sequence ID" value="GFN96366.1"/>
    <property type="molecule type" value="Genomic_DNA"/>
</dbReference>
<keyword evidence="3" id="KW-1185">Reference proteome</keyword>
<feature type="compositionally biased region" description="Polar residues" evidence="1">
    <location>
        <begin position="7"/>
        <end position="21"/>
    </location>
</feature>
<sequence>MMVNEASFPTVQGNGTSRRRIASNTQYSLSDEEDSLAQFRQNPRLHQGLVYGDIGLSAEEMVFEELEENLFDESMVQLRNELPSRQIDTFMEAGNWTAKRKRATSIYHTAFSSNQHHEDEIVDSLEREMNLVDSSPADIDEAVRTIPTTLSQKRNIKRRLSSRRRRKLTRRKLIKYWFGMVTKPRGGVGGTMASVSALRSAGTPLSRVRAPPPASWPDGGPESLRSPCCELAIYKSNPIQLNLELRKKVGFNL</sequence>
<name>A0AAV3ZPD0_9GAST</name>
<comment type="caution">
    <text evidence="2">The sequence shown here is derived from an EMBL/GenBank/DDBJ whole genome shotgun (WGS) entry which is preliminary data.</text>
</comment>
<evidence type="ECO:0000256" key="1">
    <source>
        <dbReference type="SAM" id="MobiDB-lite"/>
    </source>
</evidence>
<protein>
    <submittedName>
        <fullName evidence="2">Uncharacterized protein</fullName>
    </submittedName>
</protein>
<organism evidence="2 3">
    <name type="scientific">Plakobranchus ocellatus</name>
    <dbReference type="NCBI Taxonomy" id="259542"/>
    <lineage>
        <taxon>Eukaryota</taxon>
        <taxon>Metazoa</taxon>
        <taxon>Spiralia</taxon>
        <taxon>Lophotrochozoa</taxon>
        <taxon>Mollusca</taxon>
        <taxon>Gastropoda</taxon>
        <taxon>Heterobranchia</taxon>
        <taxon>Euthyneura</taxon>
        <taxon>Panpulmonata</taxon>
        <taxon>Sacoglossa</taxon>
        <taxon>Placobranchoidea</taxon>
        <taxon>Plakobranchidae</taxon>
        <taxon>Plakobranchus</taxon>
    </lineage>
</organism>
<evidence type="ECO:0000313" key="2">
    <source>
        <dbReference type="EMBL" id="GFN96366.1"/>
    </source>
</evidence>
<dbReference type="AlphaFoldDB" id="A0AAV3ZPD0"/>
<accession>A0AAV3ZPD0</accession>
<dbReference type="Proteomes" id="UP000735302">
    <property type="component" value="Unassembled WGS sequence"/>
</dbReference>
<reference evidence="2 3" key="1">
    <citation type="journal article" date="2021" name="Elife">
        <title>Chloroplast acquisition without the gene transfer in kleptoplastic sea slugs, Plakobranchus ocellatus.</title>
        <authorList>
            <person name="Maeda T."/>
            <person name="Takahashi S."/>
            <person name="Yoshida T."/>
            <person name="Shimamura S."/>
            <person name="Takaki Y."/>
            <person name="Nagai Y."/>
            <person name="Toyoda A."/>
            <person name="Suzuki Y."/>
            <person name="Arimoto A."/>
            <person name="Ishii H."/>
            <person name="Satoh N."/>
            <person name="Nishiyama T."/>
            <person name="Hasebe M."/>
            <person name="Maruyama T."/>
            <person name="Minagawa J."/>
            <person name="Obokata J."/>
            <person name="Shigenobu S."/>
        </authorList>
    </citation>
    <scope>NUCLEOTIDE SEQUENCE [LARGE SCALE GENOMIC DNA]</scope>
</reference>
<feature type="region of interest" description="Disordered" evidence="1">
    <location>
        <begin position="1"/>
        <end position="21"/>
    </location>
</feature>
<evidence type="ECO:0000313" key="3">
    <source>
        <dbReference type="Proteomes" id="UP000735302"/>
    </source>
</evidence>
<proteinExistence type="predicted"/>
<gene>
    <name evidence="2" type="ORF">PoB_002287200</name>
</gene>